<evidence type="ECO:0000313" key="5">
    <source>
        <dbReference type="EMBL" id="MDJ1500368.1"/>
    </source>
</evidence>
<proteinExistence type="inferred from homology"/>
<dbReference type="InterPro" id="IPR022488">
    <property type="entry name" value="PPK2-related"/>
</dbReference>
<comment type="similarity">
    <text evidence="1">Belongs to the polyphosphate kinase 2 (PPK2) family. Class I subfamily.</text>
</comment>
<accession>A0AAE3UBZ5</accession>
<feature type="domain" description="Polyphosphate kinase-2-related" evidence="4">
    <location>
        <begin position="16"/>
        <end position="235"/>
    </location>
</feature>
<dbReference type="Proteomes" id="UP001232063">
    <property type="component" value="Unassembled WGS sequence"/>
</dbReference>
<dbReference type="EMBL" id="JASJOU010000002">
    <property type="protein sequence ID" value="MDJ1500368.1"/>
    <property type="molecule type" value="Genomic_DNA"/>
</dbReference>
<dbReference type="InterPro" id="IPR022300">
    <property type="entry name" value="PPK2-rel_1"/>
</dbReference>
<keyword evidence="3 5" id="KW-0418">Kinase</keyword>
<keyword evidence="6" id="KW-1185">Reference proteome</keyword>
<name>A0AAE3UBZ5_9BACT</name>
<evidence type="ECO:0000256" key="2">
    <source>
        <dbReference type="ARBA" id="ARBA00022679"/>
    </source>
</evidence>
<dbReference type="AlphaFoldDB" id="A0AAE3UBZ5"/>
<dbReference type="RefSeq" id="WP_314509901.1">
    <property type="nucleotide sequence ID" value="NZ_JASJOU010000002.1"/>
</dbReference>
<dbReference type="Pfam" id="PF03976">
    <property type="entry name" value="PPK2"/>
    <property type="match status" value="1"/>
</dbReference>
<dbReference type="NCBIfam" id="TIGR03709">
    <property type="entry name" value="PPK2_rel_1"/>
    <property type="match status" value="1"/>
</dbReference>
<keyword evidence="2" id="KW-0808">Transferase</keyword>
<gene>
    <name evidence="5" type="ORF">QNI22_06920</name>
</gene>
<dbReference type="InterPro" id="IPR027417">
    <property type="entry name" value="P-loop_NTPase"/>
</dbReference>
<reference evidence="5" key="1">
    <citation type="submission" date="2023-05" db="EMBL/GenBank/DDBJ databases">
        <authorList>
            <person name="Zhang X."/>
        </authorList>
    </citation>
    <scope>NUCLEOTIDE SEQUENCE</scope>
    <source>
        <strain evidence="5">BD1B2-1</strain>
    </source>
</reference>
<organism evidence="5 6">
    <name type="scientific">Xanthocytophaga agilis</name>
    <dbReference type="NCBI Taxonomy" id="3048010"/>
    <lineage>
        <taxon>Bacteria</taxon>
        <taxon>Pseudomonadati</taxon>
        <taxon>Bacteroidota</taxon>
        <taxon>Cytophagia</taxon>
        <taxon>Cytophagales</taxon>
        <taxon>Rhodocytophagaceae</taxon>
        <taxon>Xanthocytophaga</taxon>
    </lineage>
</organism>
<dbReference type="GO" id="GO:0006797">
    <property type="term" value="P:polyphosphate metabolic process"/>
    <property type="evidence" value="ECO:0007669"/>
    <property type="project" value="InterPro"/>
</dbReference>
<dbReference type="GO" id="GO:0008976">
    <property type="term" value="F:polyphosphate kinase activity"/>
    <property type="evidence" value="ECO:0007669"/>
    <property type="project" value="InterPro"/>
</dbReference>
<dbReference type="SUPFAM" id="SSF52540">
    <property type="entry name" value="P-loop containing nucleoside triphosphate hydrolases"/>
    <property type="match status" value="1"/>
</dbReference>
<sequence length="245" mass="28710">MHKLKNTDTKPPQETDKEACKLKTGELQEQLREKQKILYAQGEYSILVILQGLDASGKDGVLNDVFSGLNLLGVQVAAFKAPTEEESRHDFLWRIHQKVPGKGIIGIFNRSHYEDVLVPRVEKWIDDKTIKKRFKHINDFESLLIENNTVILKFYLHVSAEEQKERLTERMENRTKFWKHNDNDWQVATKRDIYLDAYEDIFEHCSKAADWHIVPADKNWYKNHIIAKATLKALEQLPLKYPDLK</sequence>
<evidence type="ECO:0000313" key="6">
    <source>
        <dbReference type="Proteomes" id="UP001232063"/>
    </source>
</evidence>
<dbReference type="Gene3D" id="3.40.50.300">
    <property type="entry name" value="P-loop containing nucleotide triphosphate hydrolases"/>
    <property type="match status" value="1"/>
</dbReference>
<protein>
    <submittedName>
        <fullName evidence="5">Polyphosphate kinase</fullName>
    </submittedName>
</protein>
<comment type="caution">
    <text evidence="5">The sequence shown here is derived from an EMBL/GenBank/DDBJ whole genome shotgun (WGS) entry which is preliminary data.</text>
</comment>
<dbReference type="PANTHER" id="PTHR34383">
    <property type="entry name" value="POLYPHOSPHATE:AMP PHOSPHOTRANSFERASE-RELATED"/>
    <property type="match status" value="1"/>
</dbReference>
<dbReference type="PIRSF" id="PIRSF028756">
    <property type="entry name" value="PPK2_prd"/>
    <property type="match status" value="1"/>
</dbReference>
<evidence type="ECO:0000256" key="1">
    <source>
        <dbReference type="ARBA" id="ARBA00009924"/>
    </source>
</evidence>
<dbReference type="InterPro" id="IPR016898">
    <property type="entry name" value="Polyphosphate_phosphotransfera"/>
</dbReference>
<dbReference type="PANTHER" id="PTHR34383:SF3">
    <property type="entry name" value="POLYPHOSPHATE:AMP PHOSPHOTRANSFERASE"/>
    <property type="match status" value="1"/>
</dbReference>
<evidence type="ECO:0000256" key="3">
    <source>
        <dbReference type="ARBA" id="ARBA00022777"/>
    </source>
</evidence>
<evidence type="ECO:0000259" key="4">
    <source>
        <dbReference type="Pfam" id="PF03976"/>
    </source>
</evidence>